<keyword evidence="2" id="KW-0288">FMN</keyword>
<keyword evidence="4" id="KW-0503">Monooxygenase</keyword>
<evidence type="ECO:0000259" key="5">
    <source>
        <dbReference type="Pfam" id="PF00296"/>
    </source>
</evidence>
<feature type="domain" description="Luciferase-like" evidence="5">
    <location>
        <begin position="1"/>
        <end position="303"/>
    </location>
</feature>
<reference evidence="6" key="1">
    <citation type="submission" date="2023-03" db="EMBL/GenBank/DDBJ databases">
        <authorList>
            <person name="Steffen K."/>
            <person name="Cardenas P."/>
        </authorList>
    </citation>
    <scope>NUCLEOTIDE SEQUENCE</scope>
</reference>
<dbReference type="GO" id="GO:0046306">
    <property type="term" value="P:alkanesulfonate catabolic process"/>
    <property type="evidence" value="ECO:0007669"/>
    <property type="project" value="TreeGrafter"/>
</dbReference>
<dbReference type="EMBL" id="CASHTH010003952">
    <property type="protein sequence ID" value="CAI8051619.1"/>
    <property type="molecule type" value="Genomic_DNA"/>
</dbReference>
<dbReference type="InterPro" id="IPR050172">
    <property type="entry name" value="SsuD_RutA_monooxygenase"/>
</dbReference>
<dbReference type="SUPFAM" id="SSF51679">
    <property type="entry name" value="Bacterial luciferase-like"/>
    <property type="match status" value="1"/>
</dbReference>
<evidence type="ECO:0000313" key="6">
    <source>
        <dbReference type="EMBL" id="CAI8051619.1"/>
    </source>
</evidence>
<organism evidence="6 7">
    <name type="scientific">Geodia barretti</name>
    <name type="common">Barrett's horny sponge</name>
    <dbReference type="NCBI Taxonomy" id="519541"/>
    <lineage>
        <taxon>Eukaryota</taxon>
        <taxon>Metazoa</taxon>
        <taxon>Porifera</taxon>
        <taxon>Demospongiae</taxon>
        <taxon>Heteroscleromorpha</taxon>
        <taxon>Tetractinellida</taxon>
        <taxon>Astrophorina</taxon>
        <taxon>Geodiidae</taxon>
        <taxon>Geodia</taxon>
    </lineage>
</organism>
<evidence type="ECO:0000256" key="4">
    <source>
        <dbReference type="ARBA" id="ARBA00023033"/>
    </source>
</evidence>
<dbReference type="GO" id="GO:0008726">
    <property type="term" value="F:alkanesulfonate monooxygenase activity"/>
    <property type="evidence" value="ECO:0007669"/>
    <property type="project" value="TreeGrafter"/>
</dbReference>
<protein>
    <submittedName>
        <fullName evidence="6">Uncharacterized protein y4wF</fullName>
    </submittedName>
</protein>
<evidence type="ECO:0000313" key="7">
    <source>
        <dbReference type="Proteomes" id="UP001174909"/>
    </source>
</evidence>
<dbReference type="Pfam" id="PF00296">
    <property type="entry name" value="Bac_luciferase"/>
    <property type="match status" value="1"/>
</dbReference>
<evidence type="ECO:0000256" key="1">
    <source>
        <dbReference type="ARBA" id="ARBA00022630"/>
    </source>
</evidence>
<comment type="caution">
    <text evidence="6">The sequence shown here is derived from an EMBL/GenBank/DDBJ whole genome shotgun (WGS) entry which is preliminary data.</text>
</comment>
<dbReference type="PANTHER" id="PTHR42847:SF4">
    <property type="entry name" value="ALKANESULFONATE MONOOXYGENASE-RELATED"/>
    <property type="match status" value="1"/>
</dbReference>
<dbReference type="AlphaFoldDB" id="A0AA35TPY0"/>
<keyword evidence="3" id="KW-0560">Oxidoreductase</keyword>
<dbReference type="InterPro" id="IPR011251">
    <property type="entry name" value="Luciferase-like_dom"/>
</dbReference>
<gene>
    <name evidence="6" type="ORF">GBAR_LOCUS28256</name>
</gene>
<dbReference type="Proteomes" id="UP001174909">
    <property type="component" value="Unassembled WGS sequence"/>
</dbReference>
<proteinExistence type="predicted"/>
<dbReference type="Gene3D" id="3.20.20.30">
    <property type="entry name" value="Luciferase-like domain"/>
    <property type="match status" value="1"/>
</dbReference>
<sequence length="336" mass="37616">MQFGVSLSAIAQQPVGADMQQAFADICTYVGAARDLGFDLVYQGQHYLTDPYQQLQTMPLLARISAEARGMGLVATMLVPLHHPVDLAERVATMDVITGGKFTLSAALGYRDEEYDNFGVPRRTRVSRYLECLEAMRLLWSGEKVNYDGQYFQLRDAQLMLRPVQQPHPPIWVAANSDAAITRAARLGYTWYVNPHAKYETISQQVEMYHEAAGAADSGAPERLPIGREVFVGRTHEEAFASATPYLGGKYEAYAQWGQDKALPGNENFREPFEDLARDRFVIGSPDEVVEELSRYRSLGMSHGCFRMMWPGMPLADGVANLELFAERVAPHLRED</sequence>
<keyword evidence="7" id="KW-1185">Reference proteome</keyword>
<evidence type="ECO:0000256" key="3">
    <source>
        <dbReference type="ARBA" id="ARBA00023002"/>
    </source>
</evidence>
<keyword evidence="1" id="KW-0285">Flavoprotein</keyword>
<dbReference type="PANTHER" id="PTHR42847">
    <property type="entry name" value="ALKANESULFONATE MONOOXYGENASE"/>
    <property type="match status" value="1"/>
</dbReference>
<evidence type="ECO:0000256" key="2">
    <source>
        <dbReference type="ARBA" id="ARBA00022643"/>
    </source>
</evidence>
<dbReference type="InterPro" id="IPR036661">
    <property type="entry name" value="Luciferase-like_sf"/>
</dbReference>
<accession>A0AA35TPY0</accession>
<name>A0AA35TPY0_GEOBA</name>